<dbReference type="AlphaFoldDB" id="A0A1V4KJ74"/>
<reference evidence="1 2" key="1">
    <citation type="submission" date="2016-02" db="EMBL/GenBank/DDBJ databases">
        <title>Band-tailed pigeon sequencing and assembly.</title>
        <authorList>
            <person name="Soares A.E."/>
            <person name="Novak B.J."/>
            <person name="Rice E.S."/>
            <person name="O'Connell B."/>
            <person name="Chang D."/>
            <person name="Weber S."/>
            <person name="Shapiro B."/>
        </authorList>
    </citation>
    <scope>NUCLEOTIDE SEQUENCE [LARGE SCALE GENOMIC DNA]</scope>
    <source>
        <strain evidence="1">BTP2013</strain>
        <tissue evidence="1">Blood</tissue>
    </source>
</reference>
<proteinExistence type="predicted"/>
<sequence length="70" mass="8266">MRKELPWLCTTCSACIGNRKLQHHSVAMNVLQVTKDEAADPACWNFKTWLRGSERETNMNEYFHWTCFTE</sequence>
<evidence type="ECO:0000313" key="2">
    <source>
        <dbReference type="Proteomes" id="UP000190648"/>
    </source>
</evidence>
<protein>
    <submittedName>
        <fullName evidence="1">Uncharacterized protein</fullName>
    </submittedName>
</protein>
<gene>
    <name evidence="1" type="ORF">AV530_015884</name>
</gene>
<keyword evidence="2" id="KW-1185">Reference proteome</keyword>
<dbReference type="Proteomes" id="UP000190648">
    <property type="component" value="Unassembled WGS sequence"/>
</dbReference>
<dbReference type="EMBL" id="LSYS01003057">
    <property type="protein sequence ID" value="OPJ84478.1"/>
    <property type="molecule type" value="Genomic_DNA"/>
</dbReference>
<comment type="caution">
    <text evidence="1">The sequence shown here is derived from an EMBL/GenBank/DDBJ whole genome shotgun (WGS) entry which is preliminary data.</text>
</comment>
<accession>A0A1V4KJ74</accession>
<organism evidence="1 2">
    <name type="scientific">Patagioenas fasciata monilis</name>
    <dbReference type="NCBI Taxonomy" id="372326"/>
    <lineage>
        <taxon>Eukaryota</taxon>
        <taxon>Metazoa</taxon>
        <taxon>Chordata</taxon>
        <taxon>Craniata</taxon>
        <taxon>Vertebrata</taxon>
        <taxon>Euteleostomi</taxon>
        <taxon>Archelosauria</taxon>
        <taxon>Archosauria</taxon>
        <taxon>Dinosauria</taxon>
        <taxon>Saurischia</taxon>
        <taxon>Theropoda</taxon>
        <taxon>Coelurosauria</taxon>
        <taxon>Aves</taxon>
        <taxon>Neognathae</taxon>
        <taxon>Neoaves</taxon>
        <taxon>Columbimorphae</taxon>
        <taxon>Columbiformes</taxon>
        <taxon>Columbidae</taxon>
        <taxon>Patagioenas</taxon>
    </lineage>
</organism>
<evidence type="ECO:0000313" key="1">
    <source>
        <dbReference type="EMBL" id="OPJ84478.1"/>
    </source>
</evidence>
<name>A0A1V4KJ74_PATFA</name>